<evidence type="ECO:0000256" key="3">
    <source>
        <dbReference type="ARBA" id="ARBA00022448"/>
    </source>
</evidence>
<dbReference type="Proteomes" id="UP000053105">
    <property type="component" value="Unassembled WGS sequence"/>
</dbReference>
<evidence type="ECO:0000313" key="11">
    <source>
        <dbReference type="EMBL" id="KOX67235.1"/>
    </source>
</evidence>
<dbReference type="GO" id="GO:0140359">
    <property type="term" value="F:ABC-type transporter activity"/>
    <property type="evidence" value="ECO:0007669"/>
    <property type="project" value="InterPro"/>
</dbReference>
<keyword evidence="12" id="KW-1185">Reference proteome</keyword>
<evidence type="ECO:0000256" key="4">
    <source>
        <dbReference type="ARBA" id="ARBA00022692"/>
    </source>
</evidence>
<dbReference type="PANTHER" id="PTHR24223:SF456">
    <property type="entry name" value="MULTIDRUG RESISTANCE-ASSOCIATED PROTEIN LETHAL(2)03659"/>
    <property type="match status" value="1"/>
</dbReference>
<dbReference type="SUPFAM" id="SSF90123">
    <property type="entry name" value="ABC transporter transmembrane region"/>
    <property type="match status" value="1"/>
</dbReference>
<feature type="transmembrane region" description="Helical" evidence="9">
    <location>
        <begin position="48"/>
        <end position="70"/>
    </location>
</feature>
<dbReference type="InterPro" id="IPR011527">
    <property type="entry name" value="ABC1_TM_dom"/>
</dbReference>
<dbReference type="STRING" id="166423.A0A0M8ZMH0"/>
<evidence type="ECO:0000256" key="2">
    <source>
        <dbReference type="ARBA" id="ARBA00009726"/>
    </source>
</evidence>
<evidence type="ECO:0000256" key="5">
    <source>
        <dbReference type="ARBA" id="ARBA00022741"/>
    </source>
</evidence>
<keyword evidence="5" id="KW-0547">Nucleotide-binding</keyword>
<comment type="similarity">
    <text evidence="2">Belongs to the ABC transporter superfamily. ABCC family. Conjugate transporter (TC 3.A.1.208) subfamily.</text>
</comment>
<dbReference type="GO" id="GO:0005524">
    <property type="term" value="F:ATP binding"/>
    <property type="evidence" value="ECO:0007669"/>
    <property type="project" value="UniProtKB-KW"/>
</dbReference>
<organism evidence="11 12">
    <name type="scientific">Melipona quadrifasciata</name>
    <dbReference type="NCBI Taxonomy" id="166423"/>
    <lineage>
        <taxon>Eukaryota</taxon>
        <taxon>Metazoa</taxon>
        <taxon>Ecdysozoa</taxon>
        <taxon>Arthropoda</taxon>
        <taxon>Hexapoda</taxon>
        <taxon>Insecta</taxon>
        <taxon>Pterygota</taxon>
        <taxon>Neoptera</taxon>
        <taxon>Endopterygota</taxon>
        <taxon>Hymenoptera</taxon>
        <taxon>Apocrita</taxon>
        <taxon>Aculeata</taxon>
        <taxon>Apoidea</taxon>
        <taxon>Anthophila</taxon>
        <taxon>Apidae</taxon>
        <taxon>Melipona</taxon>
    </lineage>
</organism>
<proteinExistence type="inferred from homology"/>
<dbReference type="InterPro" id="IPR036640">
    <property type="entry name" value="ABC1_TM_sf"/>
</dbReference>
<feature type="transmembrane region" description="Helical" evidence="9">
    <location>
        <begin position="141"/>
        <end position="161"/>
    </location>
</feature>
<dbReference type="PANTHER" id="PTHR24223">
    <property type="entry name" value="ATP-BINDING CASSETTE SUB-FAMILY C"/>
    <property type="match status" value="1"/>
</dbReference>
<evidence type="ECO:0000313" key="12">
    <source>
        <dbReference type="Proteomes" id="UP000053105"/>
    </source>
</evidence>
<evidence type="ECO:0000256" key="9">
    <source>
        <dbReference type="SAM" id="Phobius"/>
    </source>
</evidence>
<feature type="domain" description="ABC transmembrane type-1" evidence="10">
    <location>
        <begin position="33"/>
        <end position="174"/>
    </location>
</feature>
<gene>
    <name evidence="11" type="ORF">WN51_00060</name>
</gene>
<evidence type="ECO:0000256" key="1">
    <source>
        <dbReference type="ARBA" id="ARBA00004141"/>
    </source>
</evidence>
<protein>
    <recommendedName>
        <fullName evidence="10">ABC transmembrane type-1 domain-containing protein</fullName>
    </recommendedName>
</protein>
<sequence length="187" mass="21332">MASLNDYFVPILVSAEEMRHYYTTEAELNNTNDTSTENLDVSSMYNYIYVYTAIVVGLFCIGITRSLTFYKVCILCNQKLHDMAFSALIRTSMRFFDTNPSGRILNRFSKDMGAIDELLPKAILDAGQICMMMVGSLTVSCVVNPLFLIPIVFLGAVFYWIRKVFLKTSKNIKRMEGMSKYISLRDI</sequence>
<keyword evidence="3" id="KW-0813">Transport</keyword>
<keyword evidence="7 9" id="KW-1133">Transmembrane helix</keyword>
<dbReference type="AlphaFoldDB" id="A0A0M8ZMH0"/>
<dbReference type="Gene3D" id="1.20.1560.10">
    <property type="entry name" value="ABC transporter type 1, transmembrane domain"/>
    <property type="match status" value="1"/>
</dbReference>
<accession>A0A0M8ZMH0</accession>
<keyword evidence="8 9" id="KW-0472">Membrane</keyword>
<dbReference type="InterPro" id="IPR050173">
    <property type="entry name" value="ABC_transporter_C-like"/>
</dbReference>
<name>A0A0M8ZMH0_9HYME</name>
<dbReference type="EMBL" id="KQ438481">
    <property type="protein sequence ID" value="KOX67235.1"/>
    <property type="molecule type" value="Genomic_DNA"/>
</dbReference>
<reference evidence="11 12" key="1">
    <citation type="submission" date="2015-07" db="EMBL/GenBank/DDBJ databases">
        <title>The genome of Melipona quadrifasciata.</title>
        <authorList>
            <person name="Pan H."/>
            <person name="Kapheim K."/>
        </authorList>
    </citation>
    <scope>NUCLEOTIDE SEQUENCE [LARGE SCALE GENOMIC DNA]</scope>
    <source>
        <strain evidence="11">0111107301</strain>
        <tissue evidence="11">Whole body</tissue>
    </source>
</reference>
<dbReference type="OrthoDB" id="7544524at2759"/>
<evidence type="ECO:0000259" key="10">
    <source>
        <dbReference type="PROSITE" id="PS50929"/>
    </source>
</evidence>
<comment type="subcellular location">
    <subcellularLocation>
        <location evidence="1">Membrane</location>
        <topology evidence="1">Multi-pass membrane protein</topology>
    </subcellularLocation>
</comment>
<evidence type="ECO:0000256" key="6">
    <source>
        <dbReference type="ARBA" id="ARBA00022840"/>
    </source>
</evidence>
<keyword evidence="6" id="KW-0067">ATP-binding</keyword>
<dbReference type="PROSITE" id="PS50929">
    <property type="entry name" value="ABC_TM1F"/>
    <property type="match status" value="1"/>
</dbReference>
<evidence type="ECO:0000256" key="7">
    <source>
        <dbReference type="ARBA" id="ARBA00022989"/>
    </source>
</evidence>
<dbReference type="Pfam" id="PF00664">
    <property type="entry name" value="ABC_membrane"/>
    <property type="match status" value="1"/>
</dbReference>
<keyword evidence="4 9" id="KW-0812">Transmembrane</keyword>
<dbReference type="GO" id="GO:0016020">
    <property type="term" value="C:membrane"/>
    <property type="evidence" value="ECO:0007669"/>
    <property type="project" value="UniProtKB-SubCell"/>
</dbReference>
<evidence type="ECO:0000256" key="8">
    <source>
        <dbReference type="ARBA" id="ARBA00023136"/>
    </source>
</evidence>